<name>A0A133NQU3_FUSNU</name>
<dbReference type="Gene3D" id="1.10.4010.10">
    <property type="entry name" value="Type II deoxyuridine triphosphatase"/>
    <property type="match status" value="1"/>
</dbReference>
<comment type="caution">
    <text evidence="1">The sequence shown here is derived from an EMBL/GenBank/DDBJ whole genome shotgun (WGS) entry which is preliminary data.</text>
</comment>
<dbReference type="RefSeq" id="WP_060798678.1">
    <property type="nucleotide sequence ID" value="NZ_KQ956738.1"/>
</dbReference>
<organism evidence="1 2">
    <name type="scientific">Fusobacterium nucleatum</name>
    <dbReference type="NCBI Taxonomy" id="851"/>
    <lineage>
        <taxon>Bacteria</taxon>
        <taxon>Fusobacteriati</taxon>
        <taxon>Fusobacteriota</taxon>
        <taxon>Fusobacteriia</taxon>
        <taxon>Fusobacteriales</taxon>
        <taxon>Fusobacteriaceae</taxon>
        <taxon>Fusobacterium</taxon>
    </lineage>
</organism>
<protein>
    <submittedName>
        <fullName evidence="1">dUTP diphosphatase</fullName>
    </submittedName>
</protein>
<keyword evidence="2" id="KW-1185">Reference proteome</keyword>
<reference evidence="2" key="1">
    <citation type="submission" date="2016-01" db="EMBL/GenBank/DDBJ databases">
        <authorList>
            <person name="Mitreva M."/>
            <person name="Pepin K.H."/>
            <person name="Mihindukulasuriya K.A."/>
            <person name="Fulton R."/>
            <person name="Fronick C."/>
            <person name="O'Laughlin M."/>
            <person name="Miner T."/>
            <person name="Herter B."/>
            <person name="Rosa B.A."/>
            <person name="Cordes M."/>
            <person name="Tomlinson C."/>
            <person name="Wollam A."/>
            <person name="Palsikar V.B."/>
            <person name="Mardis E.R."/>
            <person name="Wilson R.K."/>
        </authorList>
    </citation>
    <scope>NUCLEOTIDE SEQUENCE [LARGE SCALE GENOMIC DNA]</scope>
    <source>
        <strain evidence="2">MJR7757B</strain>
    </source>
</reference>
<sequence length="173" mass="20893">MEIKKPENFNDVLELQKLLDKSIHSTRPRTLEDIKKSIIAECIEFDEETPQSHKTWKTKPYDKAKELEELTDIWFFVAQLINYCNDNSNLSILQKENLNRFFYDHTSSYTESISILDIIFYLKGRRTDYDYIKFLIIDLMILTNGYCYTKDDILNCYWEKWQKNMSRIGKEWN</sequence>
<dbReference type="Proteomes" id="UP000070401">
    <property type="component" value="Unassembled WGS sequence"/>
</dbReference>
<evidence type="ECO:0000313" key="1">
    <source>
        <dbReference type="EMBL" id="KXA18666.1"/>
    </source>
</evidence>
<dbReference type="SUPFAM" id="SSF101386">
    <property type="entry name" value="all-alpha NTP pyrophosphatases"/>
    <property type="match status" value="1"/>
</dbReference>
<dbReference type="PATRIC" id="fig|851.8.peg.1729"/>
<dbReference type="AlphaFoldDB" id="A0A133NQU3"/>
<gene>
    <name evidence="1" type="ORF">HMPREF3221_01717</name>
</gene>
<proteinExistence type="predicted"/>
<dbReference type="InterPro" id="IPR014871">
    <property type="entry name" value="dUTPase/dCTP_pyrophosphatase"/>
</dbReference>
<dbReference type="Pfam" id="PF08761">
    <property type="entry name" value="dUTPase_2"/>
    <property type="match status" value="1"/>
</dbReference>
<dbReference type="EMBL" id="LRPY01000169">
    <property type="protein sequence ID" value="KXA18666.1"/>
    <property type="molecule type" value="Genomic_DNA"/>
</dbReference>
<evidence type="ECO:0000313" key="2">
    <source>
        <dbReference type="Proteomes" id="UP000070401"/>
    </source>
</evidence>
<accession>A0A133NQU3</accession>